<dbReference type="Gene3D" id="2.60.40.420">
    <property type="entry name" value="Cupredoxins - blue copper proteins"/>
    <property type="match status" value="2"/>
</dbReference>
<protein>
    <recommendedName>
        <fullName evidence="3">Plastocyanin-like domain-containing protein</fullName>
    </recommendedName>
</protein>
<accession>H2YBB8</accession>
<comment type="similarity">
    <text evidence="1">Belongs to the multicopper oxidase family.</text>
</comment>
<dbReference type="CDD" id="cd13853">
    <property type="entry name" value="CuRO_1_Tth-MCO_like"/>
    <property type="match status" value="1"/>
</dbReference>
<dbReference type="AlphaFoldDB" id="H2YBB8"/>
<organism evidence="4 5">
    <name type="scientific">Ciona savignyi</name>
    <name type="common">Pacific transparent sea squirt</name>
    <dbReference type="NCBI Taxonomy" id="51511"/>
    <lineage>
        <taxon>Eukaryota</taxon>
        <taxon>Metazoa</taxon>
        <taxon>Chordata</taxon>
        <taxon>Tunicata</taxon>
        <taxon>Ascidiacea</taxon>
        <taxon>Phlebobranchia</taxon>
        <taxon>Cionidae</taxon>
        <taxon>Ciona</taxon>
    </lineage>
</organism>
<dbReference type="HOGENOM" id="CLU_095180_0_0_1"/>
<evidence type="ECO:0000259" key="3">
    <source>
        <dbReference type="Pfam" id="PF07732"/>
    </source>
</evidence>
<dbReference type="GO" id="GO:0005507">
    <property type="term" value="F:copper ion binding"/>
    <property type="evidence" value="ECO:0007669"/>
    <property type="project" value="InterPro"/>
</dbReference>
<evidence type="ECO:0000313" key="5">
    <source>
        <dbReference type="Proteomes" id="UP000007875"/>
    </source>
</evidence>
<dbReference type="PANTHER" id="PTHR11709">
    <property type="entry name" value="MULTI-COPPER OXIDASE"/>
    <property type="match status" value="1"/>
</dbReference>
<dbReference type="Ensembl" id="ENSCSAVT00000002657.1">
    <property type="protein sequence ID" value="ENSCSAVP00000002616.1"/>
    <property type="gene ID" value="ENSCSAVG00000001549.1"/>
</dbReference>
<dbReference type="Pfam" id="PF07732">
    <property type="entry name" value="Cu-oxidase_3"/>
    <property type="match status" value="1"/>
</dbReference>
<dbReference type="GO" id="GO:0016491">
    <property type="term" value="F:oxidoreductase activity"/>
    <property type="evidence" value="ECO:0007669"/>
    <property type="project" value="TreeGrafter"/>
</dbReference>
<dbReference type="OMA" id="NCEHDLQ"/>
<dbReference type="eggNOG" id="ENOG502RBNT">
    <property type="taxonomic scope" value="Eukaryota"/>
</dbReference>
<proteinExistence type="inferred from homology"/>
<dbReference type="GeneTree" id="ENSGT00440000034776"/>
<dbReference type="InterPro" id="IPR008972">
    <property type="entry name" value="Cupredoxin"/>
</dbReference>
<dbReference type="Proteomes" id="UP000007875">
    <property type="component" value="Unassembled WGS sequence"/>
</dbReference>
<reference evidence="4" key="2">
    <citation type="submission" date="2025-08" db="UniProtKB">
        <authorList>
            <consortium name="Ensembl"/>
        </authorList>
    </citation>
    <scope>IDENTIFICATION</scope>
</reference>
<dbReference type="InterPro" id="IPR011707">
    <property type="entry name" value="Cu-oxidase-like_N"/>
</dbReference>
<evidence type="ECO:0000256" key="1">
    <source>
        <dbReference type="ARBA" id="ARBA00010609"/>
    </source>
</evidence>
<feature type="chain" id="PRO_5003578181" description="Plastocyanin-like domain-containing protein" evidence="2">
    <location>
        <begin position="19"/>
        <end position="314"/>
    </location>
</feature>
<keyword evidence="2" id="KW-0732">Signal</keyword>
<feature type="domain" description="Plastocyanin-like" evidence="3">
    <location>
        <begin position="112"/>
        <end position="185"/>
    </location>
</feature>
<dbReference type="InParanoid" id="H2YBB8"/>
<feature type="signal peptide" evidence="2">
    <location>
        <begin position="1"/>
        <end position="18"/>
    </location>
</feature>
<keyword evidence="5" id="KW-1185">Reference proteome</keyword>
<reference evidence="5" key="1">
    <citation type="submission" date="2003-08" db="EMBL/GenBank/DDBJ databases">
        <authorList>
            <person name="Birren B."/>
            <person name="Nusbaum C."/>
            <person name="Abebe A."/>
            <person name="Abouelleil A."/>
            <person name="Adekoya E."/>
            <person name="Ait-zahra M."/>
            <person name="Allen N."/>
            <person name="Allen T."/>
            <person name="An P."/>
            <person name="Anderson M."/>
            <person name="Anderson S."/>
            <person name="Arachchi H."/>
            <person name="Armbruster J."/>
            <person name="Bachantsang P."/>
            <person name="Baldwin J."/>
            <person name="Barry A."/>
            <person name="Bayul T."/>
            <person name="Blitshsteyn B."/>
            <person name="Bloom T."/>
            <person name="Blye J."/>
            <person name="Boguslavskiy L."/>
            <person name="Borowsky M."/>
            <person name="Boukhgalter B."/>
            <person name="Brunache A."/>
            <person name="Butler J."/>
            <person name="Calixte N."/>
            <person name="Calvo S."/>
            <person name="Camarata J."/>
            <person name="Campo K."/>
            <person name="Chang J."/>
            <person name="Cheshatsang Y."/>
            <person name="Citroen M."/>
            <person name="Collymore A."/>
            <person name="Considine T."/>
            <person name="Cook A."/>
            <person name="Cooke P."/>
            <person name="Corum B."/>
            <person name="Cuomo C."/>
            <person name="David R."/>
            <person name="Dawoe T."/>
            <person name="Degray S."/>
            <person name="Dodge S."/>
            <person name="Dooley K."/>
            <person name="Dorje P."/>
            <person name="Dorjee K."/>
            <person name="Dorris L."/>
            <person name="Duffey N."/>
            <person name="Dupes A."/>
            <person name="Elkins T."/>
            <person name="Engels R."/>
            <person name="Erickson J."/>
            <person name="Farina A."/>
            <person name="Faro S."/>
            <person name="Ferreira P."/>
            <person name="Fischer H."/>
            <person name="Fitzgerald M."/>
            <person name="Foley K."/>
            <person name="Gage D."/>
            <person name="Galagan J."/>
            <person name="Gearin G."/>
            <person name="Gnerre S."/>
            <person name="Gnirke A."/>
            <person name="Goyette A."/>
            <person name="Graham J."/>
            <person name="Grandbois E."/>
            <person name="Gyaltsen K."/>
            <person name="Hafez N."/>
            <person name="Hagopian D."/>
            <person name="Hagos B."/>
            <person name="Hall J."/>
            <person name="Hatcher B."/>
            <person name="Heller A."/>
            <person name="Higgins H."/>
            <person name="Honan T."/>
            <person name="Horn A."/>
            <person name="Houde N."/>
            <person name="Hughes L."/>
            <person name="Hulme W."/>
            <person name="Husby E."/>
            <person name="Iliev I."/>
            <person name="Jaffe D."/>
            <person name="Jones C."/>
            <person name="Kamal M."/>
            <person name="Kamat A."/>
            <person name="Kamvysselis M."/>
            <person name="Karlsson E."/>
            <person name="Kells C."/>
            <person name="Kieu A."/>
            <person name="Kisner P."/>
            <person name="Kodira C."/>
            <person name="Kulbokas E."/>
            <person name="Labutti K."/>
            <person name="Lama D."/>
            <person name="Landers T."/>
            <person name="Leger J."/>
            <person name="Levine S."/>
            <person name="Lewis D."/>
            <person name="Lewis T."/>
            <person name="Lindblad-toh K."/>
            <person name="Liu X."/>
            <person name="Lokyitsang T."/>
            <person name="Lokyitsang Y."/>
            <person name="Lucien O."/>
            <person name="Lui A."/>
            <person name="Ma L.J."/>
            <person name="Mabbitt R."/>
            <person name="Macdonald J."/>
            <person name="Maclean C."/>
            <person name="Major J."/>
            <person name="Manning J."/>
            <person name="Marabella R."/>
            <person name="Maru K."/>
            <person name="Matthews C."/>
            <person name="Mauceli E."/>
            <person name="Mccarthy M."/>
            <person name="Mcdonough S."/>
            <person name="Mcghee T."/>
            <person name="Meldrim J."/>
            <person name="Meneus L."/>
            <person name="Mesirov J."/>
            <person name="Mihalev A."/>
            <person name="Mihova T."/>
            <person name="Mikkelsen T."/>
            <person name="Mlenga V."/>
            <person name="Moru K."/>
            <person name="Mozes J."/>
            <person name="Mulrain L."/>
            <person name="Munson G."/>
            <person name="Naylor J."/>
            <person name="Newes C."/>
            <person name="Nguyen C."/>
            <person name="Nguyen N."/>
            <person name="Nguyen T."/>
            <person name="Nicol R."/>
            <person name="Nielsen C."/>
            <person name="Nizzari M."/>
            <person name="Norbu C."/>
            <person name="Norbu N."/>
            <person name="O'donnell P."/>
            <person name="Okoawo O."/>
            <person name="O'leary S."/>
            <person name="Omotosho B."/>
            <person name="O'neill K."/>
            <person name="Osman S."/>
            <person name="Parker S."/>
            <person name="Perrin D."/>
            <person name="Phunkhang P."/>
            <person name="Piqani B."/>
            <person name="Purcell S."/>
            <person name="Rachupka T."/>
            <person name="Ramasamy U."/>
            <person name="Rameau R."/>
            <person name="Ray V."/>
            <person name="Raymond C."/>
            <person name="Retta R."/>
            <person name="Richardson S."/>
            <person name="Rise C."/>
            <person name="Rodriguez J."/>
            <person name="Rogers J."/>
            <person name="Rogov P."/>
            <person name="Rutman M."/>
            <person name="Schupbach R."/>
            <person name="Seaman C."/>
            <person name="Settipalli S."/>
            <person name="Sharpe T."/>
            <person name="Sheridan J."/>
            <person name="Sherpa N."/>
            <person name="Shi J."/>
            <person name="Smirnov S."/>
            <person name="Smith C."/>
            <person name="Sougnez C."/>
            <person name="Spencer B."/>
            <person name="Stalker J."/>
            <person name="Stange-thomann N."/>
            <person name="Stavropoulos S."/>
            <person name="Stetson K."/>
            <person name="Stone C."/>
            <person name="Stone S."/>
            <person name="Stubbs M."/>
            <person name="Talamas J."/>
            <person name="Tchuinga P."/>
            <person name="Tenzing P."/>
            <person name="Tesfaye S."/>
            <person name="Theodore J."/>
            <person name="Thoulutsang Y."/>
            <person name="Topham K."/>
            <person name="Towey S."/>
            <person name="Tsamla T."/>
            <person name="Tsomo N."/>
            <person name="Vallee D."/>
            <person name="Vassiliev H."/>
            <person name="Venkataraman V."/>
            <person name="Vinson J."/>
            <person name="Vo A."/>
            <person name="Wade C."/>
            <person name="Wang S."/>
            <person name="Wangchuk T."/>
            <person name="Wangdi T."/>
            <person name="Whittaker C."/>
            <person name="Wilkinson J."/>
            <person name="Wu Y."/>
            <person name="Wyman D."/>
            <person name="Yadav S."/>
            <person name="Yang S."/>
            <person name="Yang X."/>
            <person name="Yeager S."/>
            <person name="Yee E."/>
            <person name="Young G."/>
            <person name="Zainoun J."/>
            <person name="Zembeck L."/>
            <person name="Zimmer A."/>
            <person name="Zody M."/>
            <person name="Lander E."/>
        </authorList>
    </citation>
    <scope>NUCLEOTIDE SEQUENCE [LARGE SCALE GENOMIC DNA]</scope>
</reference>
<dbReference type="STRING" id="51511.ENSCSAVP00000002616"/>
<evidence type="ECO:0000313" key="4">
    <source>
        <dbReference type="Ensembl" id="ENSCSAVP00000002616.1"/>
    </source>
</evidence>
<dbReference type="InterPro" id="IPR045087">
    <property type="entry name" value="Cu-oxidase_fam"/>
</dbReference>
<dbReference type="PANTHER" id="PTHR11709:SF518">
    <property type="entry name" value="MULTICOPPER OXIDASE"/>
    <property type="match status" value="1"/>
</dbReference>
<evidence type="ECO:0000256" key="2">
    <source>
        <dbReference type="SAM" id="SignalP"/>
    </source>
</evidence>
<sequence length="314" mass="35217">MWKSVVLLVLFILQLTSAEECSHTSPCTPLKGGQPFKNPTQIFSARQNNHVQLTVDIHEVTIDWLTVKRRLYNGEFPGPTIWIRPGEILNVEFVNNLKTPDPPKTDAGYGYPNTTNLHTHGLHISGMSPGDNPMYTVAPGDVYQYEFEVHPDQQPGTFWYHPHFHGSVFFQVLGGMKGALLVEDSPSSPPELMEVSCPFNCEHDLQIMFMLFQYTSGSSADYASVQRTIGDYEGFRQNGIQLDNSQQTLEDWLEDPANNIKYMLVNGLLNPVLEIQPGQMKRLRLLNSGEFYTLAVEIVNTNPGGPSCTVKEIA</sequence>
<name>H2YBB8_CIOSA</name>
<dbReference type="SUPFAM" id="SSF49503">
    <property type="entry name" value="Cupredoxins"/>
    <property type="match status" value="2"/>
</dbReference>
<reference evidence="4" key="3">
    <citation type="submission" date="2025-09" db="UniProtKB">
        <authorList>
            <consortium name="Ensembl"/>
        </authorList>
    </citation>
    <scope>IDENTIFICATION</scope>
</reference>